<evidence type="ECO:0000259" key="1">
    <source>
        <dbReference type="Pfam" id="PF03869"/>
    </source>
</evidence>
<proteinExistence type="predicted"/>
<dbReference type="SUPFAM" id="SSF47598">
    <property type="entry name" value="Ribbon-helix-helix"/>
    <property type="match status" value="1"/>
</dbReference>
<reference evidence="2 3" key="1">
    <citation type="submission" date="2020-02" db="EMBL/GenBank/DDBJ databases">
        <title>Tigecycline-resistant Acinetobacter species from pigs and migratory birds.</title>
        <authorList>
            <person name="Chen C."/>
            <person name="Sun J."/>
            <person name="Liao X.-P."/>
            <person name="Liu Y.-H."/>
        </authorList>
    </citation>
    <scope>NUCLEOTIDE SEQUENCE [LARGE SCALE GENOMIC DNA]</scope>
    <source>
        <strain evidence="2 3">YH12207_T</strain>
    </source>
</reference>
<dbReference type="GO" id="GO:0003677">
    <property type="term" value="F:DNA binding"/>
    <property type="evidence" value="ECO:0007669"/>
    <property type="project" value="UniProtKB-KW"/>
</dbReference>
<dbReference type="EMBL" id="CP048659">
    <property type="protein sequence ID" value="QOW45552.1"/>
    <property type="molecule type" value="Genomic_DNA"/>
</dbReference>
<dbReference type="InterPro" id="IPR013321">
    <property type="entry name" value="Arc_rbn_hlx_hlx"/>
</dbReference>
<sequence>MARNDQQVNVRMPHETVEELKIQAVKNRRSMTAQLNQIVEDWLREQKQQESAKA</sequence>
<dbReference type="Proteomes" id="UP000593966">
    <property type="component" value="Chromosome"/>
</dbReference>
<dbReference type="InterPro" id="IPR010985">
    <property type="entry name" value="Ribbon_hlx_hlx"/>
</dbReference>
<dbReference type="AlphaFoldDB" id="A0A7S6VV97"/>
<dbReference type="GO" id="GO:0006355">
    <property type="term" value="P:regulation of DNA-templated transcription"/>
    <property type="evidence" value="ECO:0007669"/>
    <property type="project" value="InterPro"/>
</dbReference>
<accession>A0A7S6VV97</accession>
<gene>
    <name evidence="2" type="ORF">G0028_06355</name>
</gene>
<keyword evidence="2" id="KW-0238">DNA-binding</keyword>
<dbReference type="InterPro" id="IPR005569">
    <property type="entry name" value="Arc_DNA-bd_dom"/>
</dbReference>
<evidence type="ECO:0000313" key="3">
    <source>
        <dbReference type="Proteomes" id="UP000593966"/>
    </source>
</evidence>
<dbReference type="Gene3D" id="1.10.1220.10">
    <property type="entry name" value="Met repressor-like"/>
    <property type="match status" value="1"/>
</dbReference>
<dbReference type="RefSeq" id="WP_180044784.1">
    <property type="nucleotide sequence ID" value="NZ_CP048659.1"/>
</dbReference>
<evidence type="ECO:0000313" key="2">
    <source>
        <dbReference type="EMBL" id="QOW45552.1"/>
    </source>
</evidence>
<feature type="domain" description="Arc-like DNA binding" evidence="1">
    <location>
        <begin position="2"/>
        <end position="44"/>
    </location>
</feature>
<name>A0A7S6VV97_9GAMM</name>
<dbReference type="Pfam" id="PF03869">
    <property type="entry name" value="Arc"/>
    <property type="match status" value="1"/>
</dbReference>
<protein>
    <submittedName>
        <fullName evidence="2">Arc family DNA-binding protein</fullName>
    </submittedName>
</protein>
<organism evidence="2 3">
    <name type="scientific">Acinetobacter piscicola</name>
    <dbReference type="NCBI Taxonomy" id="2006115"/>
    <lineage>
        <taxon>Bacteria</taxon>
        <taxon>Pseudomonadati</taxon>
        <taxon>Pseudomonadota</taxon>
        <taxon>Gammaproteobacteria</taxon>
        <taxon>Moraxellales</taxon>
        <taxon>Moraxellaceae</taxon>
        <taxon>Acinetobacter</taxon>
    </lineage>
</organism>
<keyword evidence="3" id="KW-1185">Reference proteome</keyword>